<gene>
    <name evidence="1" type="ORF">GCM10010430_26720</name>
</gene>
<sequence>MVADDAALARVTPLVRTLTQMQGDQKTSSDGPYRDFLSGIGDPLVLVYESQVAALVAQGRSTGDLVVLYPDTTVSSDHTVIGLTPDGDRLARLLRDDERLRSLEASYGFRPQADPGAFTGALSGRQSPAVFAPDLSAAGIRQAPVPAVGMLSKLIDAAKGR</sequence>
<protein>
    <submittedName>
        <fullName evidence="1">Uncharacterized protein</fullName>
    </submittedName>
</protein>
<name>A0ABN3DX31_9ACTN</name>
<evidence type="ECO:0000313" key="2">
    <source>
        <dbReference type="Proteomes" id="UP001500305"/>
    </source>
</evidence>
<dbReference type="EMBL" id="BAAATR010000009">
    <property type="protein sequence ID" value="GAA2243643.1"/>
    <property type="molecule type" value="Genomic_DNA"/>
</dbReference>
<keyword evidence="2" id="KW-1185">Reference proteome</keyword>
<comment type="caution">
    <text evidence="1">The sequence shown here is derived from an EMBL/GenBank/DDBJ whole genome shotgun (WGS) entry which is preliminary data.</text>
</comment>
<reference evidence="1 2" key="1">
    <citation type="journal article" date="2019" name="Int. J. Syst. Evol. Microbiol.">
        <title>The Global Catalogue of Microorganisms (GCM) 10K type strain sequencing project: providing services to taxonomists for standard genome sequencing and annotation.</title>
        <authorList>
            <consortium name="The Broad Institute Genomics Platform"/>
            <consortium name="The Broad Institute Genome Sequencing Center for Infectious Disease"/>
            <person name="Wu L."/>
            <person name="Ma J."/>
        </authorList>
    </citation>
    <scope>NUCLEOTIDE SEQUENCE [LARGE SCALE GENOMIC DNA]</scope>
    <source>
        <strain evidence="1 2">JCM 7356</strain>
    </source>
</reference>
<accession>A0ABN3DX31</accession>
<organism evidence="1 2">
    <name type="scientific">Kitasatospora cystarginea</name>
    <dbReference type="NCBI Taxonomy" id="58350"/>
    <lineage>
        <taxon>Bacteria</taxon>
        <taxon>Bacillati</taxon>
        <taxon>Actinomycetota</taxon>
        <taxon>Actinomycetes</taxon>
        <taxon>Kitasatosporales</taxon>
        <taxon>Streptomycetaceae</taxon>
        <taxon>Kitasatospora</taxon>
    </lineage>
</organism>
<evidence type="ECO:0000313" key="1">
    <source>
        <dbReference type="EMBL" id="GAA2243643.1"/>
    </source>
</evidence>
<dbReference type="RefSeq" id="WP_344636539.1">
    <property type="nucleotide sequence ID" value="NZ_BAAATR010000009.1"/>
</dbReference>
<dbReference type="Proteomes" id="UP001500305">
    <property type="component" value="Unassembled WGS sequence"/>
</dbReference>
<proteinExistence type="predicted"/>